<dbReference type="InterPro" id="IPR001173">
    <property type="entry name" value="Glyco_trans_2-like"/>
</dbReference>
<dbReference type="EMBL" id="HF545616">
    <property type="protein sequence ID" value="CCO04325.1"/>
    <property type="molecule type" value="Genomic_DNA"/>
</dbReference>
<dbReference type="Pfam" id="PF00535">
    <property type="entry name" value="Glycos_transf_2"/>
    <property type="match status" value="1"/>
</dbReference>
<proteinExistence type="predicted"/>
<reference evidence="2 3" key="1">
    <citation type="journal article" date="2014" name="Int. J. Syst. Evol. Microbiol.">
        <title>Complete genome of a new Firmicutes species belonging to the dominant human colonic microbiota ('Ruminococcus bicirculans') reveals two chromosomes and a selective capacity to utilize plant glucans.</title>
        <authorList>
            <consortium name="NISC Comparative Sequencing Program"/>
            <person name="Wegmann U."/>
            <person name="Louis P."/>
            <person name="Goesmann A."/>
            <person name="Henrissat B."/>
            <person name="Duncan S.H."/>
            <person name="Flint H.J."/>
        </authorList>
    </citation>
    <scope>NUCLEOTIDE SEQUENCE [LARGE SCALE GENOMIC DNA]</scope>
    <source>
        <strain evidence="2 3">80/3</strain>
    </source>
</reference>
<sequence>MGKKLTIGIVTMNREEQLAEALYSCLRTDLPNETEFVVIDNASTDNTEKVVREILTNSGYEYYYEKLPENIGCGRGRNYAFSKSRGLYYYSLDDDAVIDEHCKKFFLYALDILDKNTGIVTLTTQIYDTAWKSDRLDRTSVKLEDDLYECKMFCGGSHFLRRDFFKEAPYFSNRYGYEEIPPSLYVVDAGCKNVFCSAIRIIHNPKVNKWNCSDEKNHTLFINECVLQYVIKSAIYPKMVKPILYMAYKARCWRHLKHVPNWKQRTNDLLSQAKDNAKSLQRIRLRTVIELYKKFGNAIF</sequence>
<protein>
    <submittedName>
        <fullName evidence="2">Glycosyltransferase Family 2 protein</fullName>
    </submittedName>
</protein>
<evidence type="ECO:0000313" key="2">
    <source>
        <dbReference type="EMBL" id="CCO04325.1"/>
    </source>
</evidence>
<dbReference type="SUPFAM" id="SSF53448">
    <property type="entry name" value="Nucleotide-diphospho-sugar transferases"/>
    <property type="match status" value="1"/>
</dbReference>
<dbReference type="Gene3D" id="3.90.550.10">
    <property type="entry name" value="Spore Coat Polysaccharide Biosynthesis Protein SpsA, Chain A"/>
    <property type="match status" value="1"/>
</dbReference>
<evidence type="ECO:0000313" key="3">
    <source>
        <dbReference type="Proteomes" id="UP000027600"/>
    </source>
</evidence>
<gene>
    <name evidence="2" type="ORF">RBI_I00601</name>
</gene>
<keyword evidence="3" id="KW-1185">Reference proteome</keyword>
<evidence type="ECO:0000259" key="1">
    <source>
        <dbReference type="Pfam" id="PF00535"/>
    </source>
</evidence>
<dbReference type="InterPro" id="IPR029044">
    <property type="entry name" value="Nucleotide-diphossugar_trans"/>
</dbReference>
<name>A0ABP1WK60_9FIRM</name>
<organism evidence="2 3">
    <name type="scientific">Ruminococcus bicirculans</name>
    <name type="common">ex Wegman et al. 2014</name>
    <dbReference type="NCBI Taxonomy" id="1160721"/>
    <lineage>
        <taxon>Bacteria</taxon>
        <taxon>Bacillati</taxon>
        <taxon>Bacillota</taxon>
        <taxon>Clostridia</taxon>
        <taxon>Eubacteriales</taxon>
        <taxon>Oscillospiraceae</taxon>
        <taxon>Ruminococcus</taxon>
    </lineage>
</organism>
<dbReference type="PANTHER" id="PTHR22916:SF3">
    <property type="entry name" value="UDP-GLCNAC:BETAGAL BETA-1,3-N-ACETYLGLUCOSAMINYLTRANSFERASE-LIKE PROTEIN 1"/>
    <property type="match status" value="1"/>
</dbReference>
<feature type="domain" description="Glycosyltransferase 2-like" evidence="1">
    <location>
        <begin position="6"/>
        <end position="167"/>
    </location>
</feature>
<dbReference type="RefSeq" id="WP_038670922.1">
    <property type="nucleotide sequence ID" value="NZ_DAWEQM010000002.1"/>
</dbReference>
<dbReference type="PANTHER" id="PTHR22916">
    <property type="entry name" value="GLYCOSYLTRANSFERASE"/>
    <property type="match status" value="1"/>
</dbReference>
<dbReference type="Proteomes" id="UP000027600">
    <property type="component" value="Chromosome I"/>
</dbReference>
<accession>A0ABP1WK60</accession>